<dbReference type="EMBL" id="CP043617">
    <property type="protein sequence ID" value="QFR48279.1"/>
    <property type="molecule type" value="Genomic_DNA"/>
</dbReference>
<dbReference type="PANTHER" id="PTHR39327">
    <property type="match status" value="1"/>
</dbReference>
<sequence>MIFKSIFLIFLLFSSINAKEPYVDKPTLDRIGKKYKMFAKKRFFYQQKTLDSVADSSDMEKLKTVNEFYNGVKYSSDIKVYKKKDYWATPYEFLGKDKGDCEDYVIAKYFALKYLGVDTKKLFFTYVRSTKFKAPHMVLTYFKTPKSEPLVLDNYNRRIFPASKRKDLIPIYNFNGDSLYKASKSGTGKKLKQNKSHKKWDELQINIKKRKI</sequence>
<feature type="signal peptide" evidence="1">
    <location>
        <begin position="1"/>
        <end position="18"/>
    </location>
</feature>
<organism evidence="2 3">
    <name type="scientific">Sulfurimonas lithotrophica</name>
    <dbReference type="NCBI Taxonomy" id="2590022"/>
    <lineage>
        <taxon>Bacteria</taxon>
        <taxon>Pseudomonadati</taxon>
        <taxon>Campylobacterota</taxon>
        <taxon>Epsilonproteobacteria</taxon>
        <taxon>Campylobacterales</taxon>
        <taxon>Sulfurimonadaceae</taxon>
        <taxon>Sulfurimonas</taxon>
    </lineage>
</organism>
<evidence type="ECO:0008006" key="4">
    <source>
        <dbReference type="Google" id="ProtNLM"/>
    </source>
</evidence>
<protein>
    <recommendedName>
        <fullName evidence="4">Transglutaminase</fullName>
    </recommendedName>
</protein>
<dbReference type="SUPFAM" id="SSF54001">
    <property type="entry name" value="Cysteine proteinases"/>
    <property type="match status" value="1"/>
</dbReference>
<evidence type="ECO:0000313" key="2">
    <source>
        <dbReference type="EMBL" id="QFR48279.1"/>
    </source>
</evidence>
<accession>A0A5P8NXY6</accession>
<dbReference type="InterPro" id="IPR038765">
    <property type="entry name" value="Papain-like_cys_pep_sf"/>
</dbReference>
<feature type="chain" id="PRO_5025061811" description="Transglutaminase" evidence="1">
    <location>
        <begin position="19"/>
        <end position="212"/>
    </location>
</feature>
<dbReference type="PANTHER" id="PTHR39327:SF1">
    <property type="entry name" value="BLR5470 PROTEIN"/>
    <property type="match status" value="1"/>
</dbReference>
<dbReference type="AlphaFoldDB" id="A0A5P8NXY6"/>
<reference evidence="2 3" key="1">
    <citation type="submission" date="2019-09" db="EMBL/GenBank/DDBJ databases">
        <title>Sulfurimonas gotlandica sp. nov., a chemoautotrophic and psychrotolerant epsilonproteobacterium isolated from a pelagic redoxcline, and an emended description of the genus Sulfurimonas.</title>
        <authorList>
            <person name="Wang S."/>
            <person name="Jiang L."/>
            <person name="Shao S."/>
        </authorList>
    </citation>
    <scope>NUCLEOTIDE SEQUENCE [LARGE SCALE GENOMIC DNA]</scope>
    <source>
        <strain evidence="2 3">GYSZ_1</strain>
    </source>
</reference>
<keyword evidence="3" id="KW-1185">Reference proteome</keyword>
<dbReference type="Gene3D" id="3.10.620.30">
    <property type="match status" value="1"/>
</dbReference>
<dbReference type="KEGG" id="sulg:FJR48_00485"/>
<evidence type="ECO:0000256" key="1">
    <source>
        <dbReference type="SAM" id="SignalP"/>
    </source>
</evidence>
<name>A0A5P8NXY6_9BACT</name>
<dbReference type="Proteomes" id="UP000326944">
    <property type="component" value="Chromosome"/>
</dbReference>
<evidence type="ECO:0000313" key="3">
    <source>
        <dbReference type="Proteomes" id="UP000326944"/>
    </source>
</evidence>
<dbReference type="Pfam" id="PF06035">
    <property type="entry name" value="Peptidase_C93"/>
    <property type="match status" value="1"/>
</dbReference>
<dbReference type="InterPro" id="IPR010319">
    <property type="entry name" value="Transglutaminase-like_Cys_pept"/>
</dbReference>
<dbReference type="OrthoDB" id="5401788at2"/>
<keyword evidence="1" id="KW-0732">Signal</keyword>
<gene>
    <name evidence="2" type="ORF">FJR48_00485</name>
</gene>
<proteinExistence type="predicted"/>